<dbReference type="InterPro" id="IPR039421">
    <property type="entry name" value="Type_1_exporter"/>
</dbReference>
<dbReference type="PANTHER" id="PTHR24222">
    <property type="entry name" value="ABC TRANSPORTER B FAMILY"/>
    <property type="match status" value="1"/>
</dbReference>
<dbReference type="AlphaFoldDB" id="A0A8J4RZV7"/>
<dbReference type="Proteomes" id="UP000702964">
    <property type="component" value="Unassembled WGS sequence"/>
</dbReference>
<dbReference type="InterPro" id="IPR011527">
    <property type="entry name" value="ABC1_TM_dom"/>
</dbReference>
<feature type="transmembrane region" description="Helical" evidence="6">
    <location>
        <begin position="201"/>
        <end position="218"/>
    </location>
</feature>
<dbReference type="PANTHER" id="PTHR24222:SF85">
    <property type="entry name" value="ABC TRANSMEMBRANE TYPE-1 DOMAIN-CONTAINING PROTEIN"/>
    <property type="match status" value="1"/>
</dbReference>
<feature type="transmembrane region" description="Helical" evidence="6">
    <location>
        <begin position="224"/>
        <end position="244"/>
    </location>
</feature>
<sequence length="311" mass="34121">MPTLDTSELTPSGDTPYQRIETSRNEGPSKDFVVQDGTTTNSGSASSKKLDLRKEIVHGSPSSFKFTNLYRYATPSDKLLLAVGIVATGANGTLFPLMAILFGDALTGFSSAPVDMDTVNKAALNFTIIAVVLFITDYVAYIAFFHSAERQMKALRREALKHMLYLDISWYDKNDALQLSSRLTGDTVKIKDGMGRKLGDSFRYTLQVIVGFIIGFARGWDVTLVMASVVPFITVSMGWFFNTLNAQSEWAQKVYAEAGSVAEETLGSIRTVASLNGEKKAIAKFEDKIYTAEKENISLHKMSSIGQELLG</sequence>
<evidence type="ECO:0000256" key="4">
    <source>
        <dbReference type="ARBA" id="ARBA00023136"/>
    </source>
</evidence>
<keyword evidence="3 6" id="KW-1133">Transmembrane helix</keyword>
<dbReference type="EMBL" id="AOFI03001663">
    <property type="protein sequence ID" value="KAF4314683.1"/>
    <property type="molecule type" value="Genomic_DNA"/>
</dbReference>
<dbReference type="SUPFAM" id="SSF90123">
    <property type="entry name" value="ABC transporter transmembrane region"/>
    <property type="match status" value="1"/>
</dbReference>
<name>A0A8J4RZV7_9STRA</name>
<feature type="compositionally biased region" description="Polar residues" evidence="5">
    <location>
        <begin position="1"/>
        <end position="15"/>
    </location>
</feature>
<evidence type="ECO:0000313" key="9">
    <source>
        <dbReference type="Proteomes" id="UP000702964"/>
    </source>
</evidence>
<organism evidence="8 9">
    <name type="scientific">Phytophthora kernoviae 00238/432</name>
    <dbReference type="NCBI Taxonomy" id="1284355"/>
    <lineage>
        <taxon>Eukaryota</taxon>
        <taxon>Sar</taxon>
        <taxon>Stramenopiles</taxon>
        <taxon>Oomycota</taxon>
        <taxon>Peronosporomycetes</taxon>
        <taxon>Peronosporales</taxon>
        <taxon>Peronosporaceae</taxon>
        <taxon>Phytophthora</taxon>
    </lineage>
</organism>
<keyword evidence="4 6" id="KW-0472">Membrane</keyword>
<dbReference type="GO" id="GO:0140359">
    <property type="term" value="F:ABC-type transporter activity"/>
    <property type="evidence" value="ECO:0007669"/>
    <property type="project" value="InterPro"/>
</dbReference>
<evidence type="ECO:0000256" key="6">
    <source>
        <dbReference type="SAM" id="Phobius"/>
    </source>
</evidence>
<feature type="transmembrane region" description="Helical" evidence="6">
    <location>
        <begin position="79"/>
        <end position="102"/>
    </location>
</feature>
<reference evidence="8" key="1">
    <citation type="journal article" date="2015" name="Genom Data">
        <title>Draft genome sequences of Phytophthora kernoviae and Phytophthora ramorum lineage EU2 from Scotland.</title>
        <authorList>
            <person name="Sambles C."/>
            <person name="Schlenzig A."/>
            <person name="O'Neill P."/>
            <person name="Grant M."/>
            <person name="Studholme D.J."/>
        </authorList>
    </citation>
    <scope>NUCLEOTIDE SEQUENCE</scope>
    <source>
        <strain evidence="8">00238/432</strain>
    </source>
</reference>
<dbReference type="GO" id="GO:0016020">
    <property type="term" value="C:membrane"/>
    <property type="evidence" value="ECO:0007669"/>
    <property type="project" value="UniProtKB-SubCell"/>
</dbReference>
<feature type="transmembrane region" description="Helical" evidence="6">
    <location>
        <begin position="122"/>
        <end position="144"/>
    </location>
</feature>
<dbReference type="CDD" id="cd18577">
    <property type="entry name" value="ABC_6TM_Pgp_ABCB1_D1_like"/>
    <property type="match status" value="1"/>
</dbReference>
<evidence type="ECO:0000256" key="5">
    <source>
        <dbReference type="SAM" id="MobiDB-lite"/>
    </source>
</evidence>
<dbReference type="Gene3D" id="1.20.1560.10">
    <property type="entry name" value="ABC transporter type 1, transmembrane domain"/>
    <property type="match status" value="1"/>
</dbReference>
<evidence type="ECO:0000256" key="1">
    <source>
        <dbReference type="ARBA" id="ARBA00004141"/>
    </source>
</evidence>
<proteinExistence type="predicted"/>
<evidence type="ECO:0000313" key="8">
    <source>
        <dbReference type="EMBL" id="KAF4314683.1"/>
    </source>
</evidence>
<comment type="caution">
    <text evidence="8">The sequence shown here is derived from an EMBL/GenBank/DDBJ whole genome shotgun (WGS) entry which is preliminary data.</text>
</comment>
<comment type="subcellular location">
    <subcellularLocation>
        <location evidence="1">Membrane</location>
        <topology evidence="1">Multi-pass membrane protein</topology>
    </subcellularLocation>
</comment>
<reference evidence="8" key="2">
    <citation type="submission" date="2020-02" db="EMBL/GenBank/DDBJ databases">
        <authorList>
            <person name="Studholme D.J."/>
        </authorList>
    </citation>
    <scope>NUCLEOTIDE SEQUENCE</scope>
    <source>
        <strain evidence="8">00238/432</strain>
    </source>
</reference>
<evidence type="ECO:0000256" key="2">
    <source>
        <dbReference type="ARBA" id="ARBA00022692"/>
    </source>
</evidence>
<gene>
    <name evidence="8" type="ORF">G195_011529</name>
</gene>
<protein>
    <recommendedName>
        <fullName evidence="7">ABC transmembrane type-1 domain-containing protein</fullName>
    </recommendedName>
</protein>
<evidence type="ECO:0000259" key="7">
    <source>
        <dbReference type="PROSITE" id="PS50929"/>
    </source>
</evidence>
<evidence type="ECO:0000256" key="3">
    <source>
        <dbReference type="ARBA" id="ARBA00022989"/>
    </source>
</evidence>
<keyword evidence="2 6" id="KW-0812">Transmembrane</keyword>
<accession>A0A8J4RZV7</accession>
<feature type="region of interest" description="Disordered" evidence="5">
    <location>
        <begin position="1"/>
        <end position="46"/>
    </location>
</feature>
<dbReference type="PROSITE" id="PS50929">
    <property type="entry name" value="ABC_TM1F"/>
    <property type="match status" value="1"/>
</dbReference>
<feature type="compositionally biased region" description="Polar residues" evidence="5">
    <location>
        <begin position="36"/>
        <end position="46"/>
    </location>
</feature>
<dbReference type="Pfam" id="PF00664">
    <property type="entry name" value="ABC_membrane"/>
    <property type="match status" value="1"/>
</dbReference>
<dbReference type="InterPro" id="IPR036640">
    <property type="entry name" value="ABC1_TM_sf"/>
</dbReference>
<dbReference type="GO" id="GO:0005524">
    <property type="term" value="F:ATP binding"/>
    <property type="evidence" value="ECO:0007669"/>
    <property type="project" value="InterPro"/>
</dbReference>
<feature type="domain" description="ABC transmembrane type-1" evidence="7">
    <location>
        <begin position="82"/>
        <end position="311"/>
    </location>
</feature>